<reference evidence="1 2" key="1">
    <citation type="submission" date="2019-07" db="EMBL/GenBank/DDBJ databases">
        <title>Genomic Encyclopedia of Archaeal and Bacterial Type Strains, Phase II (KMG-II): from individual species to whole genera.</title>
        <authorList>
            <person name="Goeker M."/>
        </authorList>
    </citation>
    <scope>NUCLEOTIDE SEQUENCE [LARGE SCALE GENOMIC DNA]</scope>
    <source>
        <strain evidence="1 2">ATCC BAA-252</strain>
    </source>
</reference>
<dbReference type="EMBL" id="VLLF01000001">
    <property type="protein sequence ID" value="TWI93277.1"/>
    <property type="molecule type" value="Genomic_DNA"/>
</dbReference>
<gene>
    <name evidence="1" type="ORF">JM93_00832</name>
</gene>
<dbReference type="Proteomes" id="UP000320593">
    <property type="component" value="Unassembled WGS sequence"/>
</dbReference>
<evidence type="ECO:0000313" key="1">
    <source>
        <dbReference type="EMBL" id="TWI93277.1"/>
    </source>
</evidence>
<dbReference type="AlphaFoldDB" id="A0A562THY8"/>
<organism evidence="1 2">
    <name type="scientific">Roseibium hamelinense</name>
    <dbReference type="NCBI Taxonomy" id="150831"/>
    <lineage>
        <taxon>Bacteria</taxon>
        <taxon>Pseudomonadati</taxon>
        <taxon>Pseudomonadota</taxon>
        <taxon>Alphaproteobacteria</taxon>
        <taxon>Hyphomicrobiales</taxon>
        <taxon>Stappiaceae</taxon>
        <taxon>Roseibium</taxon>
    </lineage>
</organism>
<accession>A0A562THY8</accession>
<name>A0A562THY8_9HYPH</name>
<keyword evidence="2" id="KW-1185">Reference proteome</keyword>
<proteinExistence type="predicted"/>
<protein>
    <submittedName>
        <fullName evidence="1">Uncharacterized protein</fullName>
    </submittedName>
</protein>
<comment type="caution">
    <text evidence="1">The sequence shown here is derived from an EMBL/GenBank/DDBJ whole genome shotgun (WGS) entry which is preliminary data.</text>
</comment>
<evidence type="ECO:0000313" key="2">
    <source>
        <dbReference type="Proteomes" id="UP000320593"/>
    </source>
</evidence>
<sequence length="65" mass="6823">MPRGQGQRITFSGCFRYAAGRTAAHSTCGVSLSATLCILALKIPSAAPPADCDLHRGRDELYGNA</sequence>